<feature type="region of interest" description="Disordered" evidence="1">
    <location>
        <begin position="1"/>
        <end position="20"/>
    </location>
</feature>
<dbReference type="AlphaFoldDB" id="A0A183JYB6"/>
<evidence type="ECO:0000313" key="3">
    <source>
        <dbReference type="Proteomes" id="UP000279833"/>
    </source>
</evidence>
<dbReference type="WBParaSite" id="SCUD_0000771901-mRNA-1">
    <property type="protein sequence ID" value="SCUD_0000771901-mRNA-1"/>
    <property type="gene ID" value="SCUD_0000771901"/>
</dbReference>
<evidence type="ECO:0000313" key="2">
    <source>
        <dbReference type="EMBL" id="VDP27458.1"/>
    </source>
</evidence>
<keyword evidence="3" id="KW-1185">Reference proteome</keyword>
<reference evidence="2 3" key="2">
    <citation type="submission" date="2018-11" db="EMBL/GenBank/DDBJ databases">
        <authorList>
            <consortium name="Pathogen Informatics"/>
        </authorList>
    </citation>
    <scope>NUCLEOTIDE SEQUENCE [LARGE SCALE GENOMIC DNA]</scope>
    <source>
        <strain evidence="2">Dakar</strain>
        <strain evidence="3">Dakar, Senegal</strain>
    </source>
</reference>
<feature type="compositionally biased region" description="Basic and acidic residues" evidence="1">
    <location>
        <begin position="29"/>
        <end position="44"/>
    </location>
</feature>
<protein>
    <submittedName>
        <fullName evidence="2 4">Uncharacterized protein</fullName>
    </submittedName>
</protein>
<accession>A0A183JYB6</accession>
<name>A0A183JYB6_9TREM</name>
<gene>
    <name evidence="2" type="ORF">SCUD_LOCUS7719</name>
</gene>
<proteinExistence type="predicted"/>
<reference evidence="4" key="1">
    <citation type="submission" date="2016-06" db="UniProtKB">
        <authorList>
            <consortium name="WormBaseParasite"/>
        </authorList>
    </citation>
    <scope>IDENTIFICATION</scope>
</reference>
<dbReference type="EMBL" id="UZAK01032444">
    <property type="protein sequence ID" value="VDP27458.1"/>
    <property type="molecule type" value="Genomic_DNA"/>
</dbReference>
<evidence type="ECO:0000256" key="1">
    <source>
        <dbReference type="SAM" id="MobiDB-lite"/>
    </source>
</evidence>
<feature type="region of interest" description="Disordered" evidence="1">
    <location>
        <begin position="25"/>
        <end position="47"/>
    </location>
</feature>
<dbReference type="Proteomes" id="UP000279833">
    <property type="component" value="Unassembled WGS sequence"/>
</dbReference>
<sequence>MLSDCILDPETPRPTNCNNNICSEEEEIRDSSHNTKETRLEKNGLVRNDVSSTVPEDKKYIPPSRHVPVCHANEVMENINKDTSFKSKTKDYYSCTCNFDNANPTNQEETKFKEISEQTGGRVLLLL</sequence>
<evidence type="ECO:0000313" key="4">
    <source>
        <dbReference type="WBParaSite" id="SCUD_0000771901-mRNA-1"/>
    </source>
</evidence>
<organism evidence="4">
    <name type="scientific">Schistosoma curassoni</name>
    <dbReference type="NCBI Taxonomy" id="6186"/>
    <lineage>
        <taxon>Eukaryota</taxon>
        <taxon>Metazoa</taxon>
        <taxon>Spiralia</taxon>
        <taxon>Lophotrochozoa</taxon>
        <taxon>Platyhelminthes</taxon>
        <taxon>Trematoda</taxon>
        <taxon>Digenea</taxon>
        <taxon>Strigeidida</taxon>
        <taxon>Schistosomatoidea</taxon>
        <taxon>Schistosomatidae</taxon>
        <taxon>Schistosoma</taxon>
    </lineage>
</organism>